<accession>A0A1H2YZW8</accession>
<dbReference type="InterPro" id="IPR004045">
    <property type="entry name" value="Glutathione_S-Trfase_N"/>
</dbReference>
<dbReference type="OrthoDB" id="9803562at2"/>
<dbReference type="PANTHER" id="PTHR44051:SF19">
    <property type="entry name" value="DISULFIDE-BOND OXIDOREDUCTASE YFCG"/>
    <property type="match status" value="1"/>
</dbReference>
<dbReference type="SFLD" id="SFLDG00358">
    <property type="entry name" value="Main_(cytGST)"/>
    <property type="match status" value="1"/>
</dbReference>
<feature type="domain" description="GST N-terminal" evidence="1">
    <location>
        <begin position="1"/>
        <end position="80"/>
    </location>
</feature>
<dbReference type="CDD" id="cd03048">
    <property type="entry name" value="GST_N_Ure2p_like"/>
    <property type="match status" value="1"/>
</dbReference>
<dbReference type="InterPro" id="IPR040079">
    <property type="entry name" value="Glutathione_S-Trfase"/>
</dbReference>
<proteinExistence type="predicted"/>
<dbReference type="PANTHER" id="PTHR44051">
    <property type="entry name" value="GLUTATHIONE S-TRANSFERASE-RELATED"/>
    <property type="match status" value="1"/>
</dbReference>
<protein>
    <submittedName>
        <fullName evidence="3">Glutathione S-transferase</fullName>
    </submittedName>
</protein>
<dbReference type="InterPro" id="IPR036249">
    <property type="entry name" value="Thioredoxin-like_sf"/>
</dbReference>
<organism evidence="3 4">
    <name type="scientific">Roseicitreum antarcticum</name>
    <dbReference type="NCBI Taxonomy" id="564137"/>
    <lineage>
        <taxon>Bacteria</taxon>
        <taxon>Pseudomonadati</taxon>
        <taxon>Pseudomonadota</taxon>
        <taxon>Alphaproteobacteria</taxon>
        <taxon>Rhodobacterales</taxon>
        <taxon>Paracoccaceae</taxon>
        <taxon>Roseicitreum</taxon>
    </lineage>
</organism>
<dbReference type="SUPFAM" id="SSF47616">
    <property type="entry name" value="GST C-terminal domain-like"/>
    <property type="match status" value="1"/>
</dbReference>
<dbReference type="InterPro" id="IPR010987">
    <property type="entry name" value="Glutathione-S-Trfase_C-like"/>
</dbReference>
<evidence type="ECO:0000259" key="2">
    <source>
        <dbReference type="PROSITE" id="PS50405"/>
    </source>
</evidence>
<dbReference type="Proteomes" id="UP000198539">
    <property type="component" value="Unassembled WGS sequence"/>
</dbReference>
<dbReference type="Gene3D" id="1.20.1050.10">
    <property type="match status" value="1"/>
</dbReference>
<dbReference type="EMBL" id="FNOM01000005">
    <property type="protein sequence ID" value="SDX10752.1"/>
    <property type="molecule type" value="Genomic_DNA"/>
</dbReference>
<reference evidence="3 4" key="1">
    <citation type="submission" date="2016-10" db="EMBL/GenBank/DDBJ databases">
        <authorList>
            <person name="de Groot N.N."/>
        </authorList>
    </citation>
    <scope>NUCLEOTIDE SEQUENCE [LARGE SCALE GENOMIC DNA]</scope>
    <source>
        <strain evidence="3 4">CGMCC 1.8894</strain>
    </source>
</reference>
<dbReference type="STRING" id="564137.SAMN04488238_105200"/>
<dbReference type="GO" id="GO:0016740">
    <property type="term" value="F:transferase activity"/>
    <property type="evidence" value="ECO:0007669"/>
    <property type="project" value="UniProtKB-KW"/>
</dbReference>
<name>A0A1H2YZW8_9RHOB</name>
<gene>
    <name evidence="3" type="ORF">SAMN04488238_105200</name>
</gene>
<evidence type="ECO:0000313" key="3">
    <source>
        <dbReference type="EMBL" id="SDX10752.1"/>
    </source>
</evidence>
<dbReference type="Pfam" id="PF02798">
    <property type="entry name" value="GST_N"/>
    <property type="match status" value="1"/>
</dbReference>
<dbReference type="SUPFAM" id="SSF52833">
    <property type="entry name" value="Thioredoxin-like"/>
    <property type="match status" value="1"/>
</dbReference>
<dbReference type="SFLD" id="SFLDG01151">
    <property type="entry name" value="Main.2:_Nu-like"/>
    <property type="match status" value="1"/>
</dbReference>
<sequence>MIHFYFNAAPNPMKVALMLEETGLPYTPVPVDTKIGQQHTPEFNALNPNRRVPALIDDDVAIFDSNAILLHLAEKTGQFLPKSGDAAARGQLLSWLFFIASGIGPYSGQAVHFGHIAKGISVYALDRYRFEAARHWQIVEDRLEGRDYMLGSDYSIIDMAIWGWAPRIEAILDTDPAVRFPNITRLMTELDARPAAIRARDLPTRYPFKQEMDVEAIAHMYPTLQQFRQNS</sequence>
<keyword evidence="3" id="KW-0808">Transferase</keyword>
<keyword evidence="4" id="KW-1185">Reference proteome</keyword>
<evidence type="ECO:0000259" key="1">
    <source>
        <dbReference type="PROSITE" id="PS50404"/>
    </source>
</evidence>
<dbReference type="PROSITE" id="PS50404">
    <property type="entry name" value="GST_NTER"/>
    <property type="match status" value="1"/>
</dbReference>
<dbReference type="InterPro" id="IPR036282">
    <property type="entry name" value="Glutathione-S-Trfase_C_sf"/>
</dbReference>
<dbReference type="PROSITE" id="PS50405">
    <property type="entry name" value="GST_CTER"/>
    <property type="match status" value="1"/>
</dbReference>
<evidence type="ECO:0000313" key="4">
    <source>
        <dbReference type="Proteomes" id="UP000198539"/>
    </source>
</evidence>
<dbReference type="AlphaFoldDB" id="A0A1H2YZW8"/>
<dbReference type="RefSeq" id="WP_092888796.1">
    <property type="nucleotide sequence ID" value="NZ_CP061502.1"/>
</dbReference>
<dbReference type="Gene3D" id="3.40.30.10">
    <property type="entry name" value="Glutaredoxin"/>
    <property type="match status" value="1"/>
</dbReference>
<feature type="domain" description="GST C-terminal" evidence="2">
    <location>
        <begin position="85"/>
        <end position="216"/>
    </location>
</feature>
<dbReference type="SFLD" id="SFLDS00019">
    <property type="entry name" value="Glutathione_Transferase_(cytos"/>
    <property type="match status" value="1"/>
</dbReference>